<feature type="transmembrane region" description="Helical" evidence="1">
    <location>
        <begin position="35"/>
        <end position="53"/>
    </location>
</feature>
<name>A0A0Z8TV28_STRSU</name>
<dbReference type="AlphaFoldDB" id="A0A0Z8TV28"/>
<organism evidence="2 3">
    <name type="scientific">Streptococcus suis</name>
    <dbReference type="NCBI Taxonomy" id="1307"/>
    <lineage>
        <taxon>Bacteria</taxon>
        <taxon>Bacillati</taxon>
        <taxon>Bacillota</taxon>
        <taxon>Bacilli</taxon>
        <taxon>Lactobacillales</taxon>
        <taxon>Streptococcaceae</taxon>
        <taxon>Streptococcus</taxon>
    </lineage>
</organism>
<dbReference type="EMBL" id="FIKT01000028">
    <property type="protein sequence ID" value="CYX26032.1"/>
    <property type="molecule type" value="Genomic_DNA"/>
</dbReference>
<evidence type="ECO:0000256" key="1">
    <source>
        <dbReference type="SAM" id="Phobius"/>
    </source>
</evidence>
<gene>
    <name evidence="2" type="ORF">ERS132551_01826</name>
</gene>
<evidence type="ECO:0000313" key="2">
    <source>
        <dbReference type="EMBL" id="CYX26032.1"/>
    </source>
</evidence>
<accession>A0A0Z8TV28</accession>
<protein>
    <submittedName>
        <fullName evidence="2">Membrane protein</fullName>
    </submittedName>
</protein>
<keyword evidence="1" id="KW-0472">Membrane</keyword>
<dbReference type="RefSeq" id="WP_044762745.1">
    <property type="nucleotide sequence ID" value="NZ_CEKS01000044.1"/>
</dbReference>
<dbReference type="Proteomes" id="UP000071962">
    <property type="component" value="Unassembled WGS sequence"/>
</dbReference>
<reference evidence="2 3" key="1">
    <citation type="submission" date="2016-02" db="EMBL/GenBank/DDBJ databases">
        <authorList>
            <consortium name="Pathogen Informatics"/>
        </authorList>
    </citation>
    <scope>NUCLEOTIDE SEQUENCE [LARGE SCALE GENOMIC DNA]</scope>
    <source>
        <strain evidence="2 3">SS1062</strain>
    </source>
</reference>
<keyword evidence="1" id="KW-1133">Transmembrane helix</keyword>
<keyword evidence="1" id="KW-0812">Transmembrane</keyword>
<proteinExistence type="predicted"/>
<feature type="transmembrane region" description="Helical" evidence="1">
    <location>
        <begin position="12"/>
        <end position="29"/>
    </location>
</feature>
<sequence length="84" mass="9989">MFKQFNTAFYRTWEFYFSILCILQVIYAAVNGPFWFIHFLKLGVGLYAGYLAFSKSRSWIKKTWQIYLTIGLIASWIIISLFIL</sequence>
<evidence type="ECO:0000313" key="3">
    <source>
        <dbReference type="Proteomes" id="UP000071962"/>
    </source>
</evidence>
<feature type="transmembrane region" description="Helical" evidence="1">
    <location>
        <begin position="65"/>
        <end position="83"/>
    </location>
</feature>